<comment type="similarity">
    <text evidence="1">Belongs to the carbohydrate kinase PfkB family.</text>
</comment>
<protein>
    <submittedName>
        <fullName evidence="7">Carbohydrate kinase</fullName>
    </submittedName>
</protein>
<dbReference type="RefSeq" id="WP_114181193.1">
    <property type="nucleotide sequence ID" value="NZ_CP024903.1"/>
</dbReference>
<keyword evidence="3" id="KW-0547">Nucleotide-binding</keyword>
<accession>A0A2Z5N5J0</accession>
<dbReference type="Gene3D" id="3.40.1190.20">
    <property type="match status" value="1"/>
</dbReference>
<dbReference type="PANTHER" id="PTHR43085">
    <property type="entry name" value="HEXOKINASE FAMILY MEMBER"/>
    <property type="match status" value="1"/>
</dbReference>
<evidence type="ECO:0000256" key="2">
    <source>
        <dbReference type="ARBA" id="ARBA00022679"/>
    </source>
</evidence>
<dbReference type="InterPro" id="IPR029056">
    <property type="entry name" value="Ribokinase-like"/>
</dbReference>
<dbReference type="EMBL" id="CP024903">
    <property type="protein sequence ID" value="AXF24825.1"/>
    <property type="molecule type" value="Genomic_DNA"/>
</dbReference>
<dbReference type="GO" id="GO:0016301">
    <property type="term" value="F:kinase activity"/>
    <property type="evidence" value="ECO:0007669"/>
    <property type="project" value="UniProtKB-KW"/>
</dbReference>
<keyword evidence="5" id="KW-0067">ATP-binding</keyword>
<dbReference type="CDD" id="cd01167">
    <property type="entry name" value="bac_FRK"/>
    <property type="match status" value="1"/>
</dbReference>
<dbReference type="SUPFAM" id="SSF53613">
    <property type="entry name" value="Ribokinase-like"/>
    <property type="match status" value="1"/>
</dbReference>
<evidence type="ECO:0000256" key="3">
    <source>
        <dbReference type="ARBA" id="ARBA00022741"/>
    </source>
</evidence>
<dbReference type="InterPro" id="IPR050306">
    <property type="entry name" value="PfkB_Carbo_kinase"/>
</dbReference>
<name>A0A2Z5N5J0_BURPY</name>
<dbReference type="Proteomes" id="UP000253104">
    <property type="component" value="Chromosome mHSR5_B"/>
</dbReference>
<reference evidence="7 8" key="1">
    <citation type="journal article" date="2018" name="ISME J.">
        <title>Involvement of Burkholderiaceae and sulfurous volatiles in disease-suppressive soils.</title>
        <authorList>
            <person name="Carrion V.J."/>
            <person name="Cordovez V."/>
            <person name="Tyc O."/>
            <person name="Etalo D.W."/>
            <person name="de Bruijn I."/>
            <person name="de Jager V.C."/>
            <person name="Medema M.H."/>
            <person name="Eberl L."/>
            <person name="Raaijmakers J.M."/>
        </authorList>
    </citation>
    <scope>NUCLEOTIDE SEQUENCE [LARGE SCALE GENOMIC DNA]</scope>
    <source>
        <strain evidence="8">mHSR5</strain>
    </source>
</reference>
<organism evidence="7 8">
    <name type="scientific">Burkholderia pyrrocinia</name>
    <name type="common">Pseudomonas pyrrocinia</name>
    <dbReference type="NCBI Taxonomy" id="60550"/>
    <lineage>
        <taxon>Bacteria</taxon>
        <taxon>Pseudomonadati</taxon>
        <taxon>Pseudomonadota</taxon>
        <taxon>Betaproteobacteria</taxon>
        <taxon>Burkholderiales</taxon>
        <taxon>Burkholderiaceae</taxon>
        <taxon>Burkholderia</taxon>
        <taxon>Burkholderia cepacia complex</taxon>
    </lineage>
</organism>
<keyword evidence="4 7" id="KW-0418">Kinase</keyword>
<dbReference type="InterPro" id="IPR011611">
    <property type="entry name" value="PfkB_dom"/>
</dbReference>
<evidence type="ECO:0000256" key="1">
    <source>
        <dbReference type="ARBA" id="ARBA00010688"/>
    </source>
</evidence>
<evidence type="ECO:0000256" key="5">
    <source>
        <dbReference type="ARBA" id="ARBA00022840"/>
    </source>
</evidence>
<evidence type="ECO:0000313" key="7">
    <source>
        <dbReference type="EMBL" id="AXF24825.1"/>
    </source>
</evidence>
<feature type="domain" description="Carbohydrate kinase PfkB" evidence="6">
    <location>
        <begin position="5"/>
        <end position="291"/>
    </location>
</feature>
<keyword evidence="2" id="KW-0808">Transferase</keyword>
<proteinExistence type="inferred from homology"/>
<evidence type="ECO:0000259" key="6">
    <source>
        <dbReference type="Pfam" id="PF00294"/>
    </source>
</evidence>
<dbReference type="OrthoDB" id="9779730at2"/>
<evidence type="ECO:0000313" key="8">
    <source>
        <dbReference type="Proteomes" id="UP000253104"/>
    </source>
</evidence>
<sequence>MKLPRLVIFGEALTDFIRDDTNRWHSVAGGACWNVARVGARLGASTGFAGAVSADIFGDELMQKSAEAGLDMRFTQQVDRPPLLAMVVATQPPQYFFIGENSADLAFDPTALPPDWLETVEIVHFGCLGLVREPLASRLIEIALAVRAAGKRISFDPNFRAPMANPSYRDTLRTMMGLSDYIKVSDEDLIGLFPEFDEAAALAQIRAWAPQAAVLVTRGAAGMELFAGKETLVQPGFKVTVVDTVGCGDACVGSWMTSLLMSPEAAAAEHLRFAAACAALVASRAGAYAPTATEVQALIESANATASAAQ</sequence>
<dbReference type="PANTHER" id="PTHR43085:SF1">
    <property type="entry name" value="PSEUDOURIDINE KINASE-RELATED"/>
    <property type="match status" value="1"/>
</dbReference>
<gene>
    <name evidence="7" type="ORF">CUJ89_31815</name>
</gene>
<dbReference type="Pfam" id="PF00294">
    <property type="entry name" value="PfkB"/>
    <property type="match status" value="1"/>
</dbReference>
<dbReference type="AlphaFoldDB" id="A0A2Z5N5J0"/>
<dbReference type="GO" id="GO:0005524">
    <property type="term" value="F:ATP binding"/>
    <property type="evidence" value="ECO:0007669"/>
    <property type="project" value="UniProtKB-KW"/>
</dbReference>
<evidence type="ECO:0000256" key="4">
    <source>
        <dbReference type="ARBA" id="ARBA00022777"/>
    </source>
</evidence>